<feature type="domain" description="Phage neck terminator protein gp12-like" evidence="2">
    <location>
        <begin position="27"/>
        <end position="183"/>
    </location>
</feature>
<feature type="region of interest" description="Disordered" evidence="1">
    <location>
        <begin position="1"/>
        <end position="21"/>
    </location>
</feature>
<proteinExistence type="predicted"/>
<dbReference type="Proteomes" id="UP001195624">
    <property type="component" value="Unassembled WGS sequence"/>
</dbReference>
<accession>A0ABS4P508</accession>
<name>A0ABS4P508_9GAMM</name>
<evidence type="ECO:0000313" key="4">
    <source>
        <dbReference type="Proteomes" id="UP001195624"/>
    </source>
</evidence>
<dbReference type="InterPro" id="IPR057087">
    <property type="entry name" value="Gp12-like"/>
</dbReference>
<gene>
    <name evidence="3" type="ORF">J2125_000921</name>
</gene>
<dbReference type="EMBL" id="JAGGMQ010000001">
    <property type="protein sequence ID" value="MBP2167729.1"/>
    <property type="molecule type" value="Genomic_DNA"/>
</dbReference>
<evidence type="ECO:0000259" key="2">
    <source>
        <dbReference type="Pfam" id="PF23961"/>
    </source>
</evidence>
<evidence type="ECO:0000313" key="3">
    <source>
        <dbReference type="EMBL" id="MBP2167729.1"/>
    </source>
</evidence>
<sequence>MATNGSNDTTSPGYLTPTTPDADYDEALEQQLGQWIQALSGLAADRVRPRWPATQAEQPAAEVDWCAFGIISFDRDANPAFVQQGAAGGELQCQEVIECEALFYGANGQQIATRFRDGVTVSQNSATFNTMGMSLLDCSKLTSSPELVNNQWQRRYDMTLRLGRKIIREYGIKTLADAPVTFFGE</sequence>
<protein>
    <recommendedName>
        <fullName evidence="2">Phage neck terminator protein gp12-like domain-containing protein</fullName>
    </recommendedName>
</protein>
<evidence type="ECO:0000256" key="1">
    <source>
        <dbReference type="SAM" id="MobiDB-lite"/>
    </source>
</evidence>
<dbReference type="Pfam" id="PF23961">
    <property type="entry name" value="Phage_tail_terminator_9"/>
    <property type="match status" value="1"/>
</dbReference>
<organism evidence="3 4">
    <name type="scientific">Winslowiella toletana</name>
    <dbReference type="NCBI Taxonomy" id="92490"/>
    <lineage>
        <taxon>Bacteria</taxon>
        <taxon>Pseudomonadati</taxon>
        <taxon>Pseudomonadota</taxon>
        <taxon>Gammaproteobacteria</taxon>
        <taxon>Enterobacterales</taxon>
        <taxon>Erwiniaceae</taxon>
        <taxon>Winslowiella</taxon>
    </lineage>
</organism>
<dbReference type="RefSeq" id="WP_017803342.1">
    <property type="nucleotide sequence ID" value="NZ_JAGGMQ010000001.1"/>
</dbReference>
<keyword evidence="4" id="KW-1185">Reference proteome</keyword>
<feature type="compositionally biased region" description="Polar residues" evidence="1">
    <location>
        <begin position="1"/>
        <end position="19"/>
    </location>
</feature>
<comment type="caution">
    <text evidence="3">The sequence shown here is derived from an EMBL/GenBank/DDBJ whole genome shotgun (WGS) entry which is preliminary data.</text>
</comment>
<reference evidence="4" key="1">
    <citation type="submission" date="2023-07" db="EMBL/GenBank/DDBJ databases">
        <title>Genome mining of underrepresented organisms for secondary metabolites.</title>
        <authorList>
            <person name="D'Agostino P.M."/>
        </authorList>
    </citation>
    <scope>NUCLEOTIDE SEQUENCE [LARGE SCALE GENOMIC DNA]</scope>
    <source>
        <strain evidence="4">WS4403</strain>
    </source>
</reference>